<dbReference type="SUPFAM" id="SSF53756">
    <property type="entry name" value="UDP-Glycosyltransferase/glycogen phosphorylase"/>
    <property type="match status" value="1"/>
</dbReference>
<sequence>MNFAIVSQDVSPGILIFRKDFIIELVGAGYTVYAFATNYNEESRKRVESLGAIPVEYSLSRAGMNPLKDISDIVKLSQTLKKLKIDYVFSFFVKPSIYATLAARLANVPHRYALLEGLGFIHTPTKRGFTFKKRVLQLIQGGLASISYQFARKVFFLNQDDPADLSKTAIIQKSKLHVLGPIGLKLNEYPAHPVTVDDDGVRFVFIARLLGEKGIFEYLAAARLVKQRYPNAEFFVLGGLDPENPAALTSSQLQAVIDEGVITYPGYVDNVHEWITNSHVFVLPSYREGFPRSTQEAMAIGRAVITTDVPGCRETVEDGVNGFLVPPWDEVALAEKMTYFIENNSEIVRMGSNSHAMAQKRFDVDQVNVRLMDLMGLRRNSSV</sequence>
<dbReference type="Gene3D" id="3.40.50.2000">
    <property type="entry name" value="Glycogen Phosphorylase B"/>
    <property type="match status" value="2"/>
</dbReference>
<dbReference type="PANTHER" id="PTHR12526:SF638">
    <property type="entry name" value="SPORE COAT PROTEIN SA"/>
    <property type="match status" value="1"/>
</dbReference>
<dbReference type="Pfam" id="PF13477">
    <property type="entry name" value="Glyco_trans_4_2"/>
    <property type="match status" value="1"/>
</dbReference>
<feature type="domain" description="Glycosyl transferase family 1" evidence="1">
    <location>
        <begin position="198"/>
        <end position="354"/>
    </location>
</feature>
<protein>
    <submittedName>
        <fullName evidence="3">Glycosyltransferase family 4 protein</fullName>
    </submittedName>
</protein>
<evidence type="ECO:0000313" key="4">
    <source>
        <dbReference type="Proteomes" id="UP001223802"/>
    </source>
</evidence>
<evidence type="ECO:0000259" key="1">
    <source>
        <dbReference type="Pfam" id="PF00534"/>
    </source>
</evidence>
<dbReference type="Proteomes" id="UP001223802">
    <property type="component" value="Chromosome"/>
</dbReference>
<reference evidence="3 4" key="1">
    <citation type="submission" date="2023-02" db="EMBL/GenBank/DDBJ databases">
        <title>Complete genome sequence of a novel bacterium Oceanimonas sp. NTOU-MSR1 isolated from marine coast sediment.</title>
        <authorList>
            <person name="Yang H.-T."/>
            <person name="Chen Y.-L."/>
            <person name="Ho Y.-N."/>
        </authorList>
    </citation>
    <scope>NUCLEOTIDE SEQUENCE [LARGE SCALE GENOMIC DNA]</scope>
    <source>
        <strain evidence="3 4">NTOU-MSR1</strain>
    </source>
</reference>
<proteinExistence type="predicted"/>
<keyword evidence="4" id="KW-1185">Reference proteome</keyword>
<dbReference type="InterPro" id="IPR001296">
    <property type="entry name" value="Glyco_trans_1"/>
</dbReference>
<gene>
    <name evidence="3" type="ORF">PU634_03910</name>
</gene>
<dbReference type="InterPro" id="IPR028098">
    <property type="entry name" value="Glyco_trans_4-like_N"/>
</dbReference>
<accession>A0AA50QCU7</accession>
<dbReference type="GO" id="GO:1901135">
    <property type="term" value="P:carbohydrate derivative metabolic process"/>
    <property type="evidence" value="ECO:0007669"/>
    <property type="project" value="UniProtKB-ARBA"/>
</dbReference>
<evidence type="ECO:0000313" key="3">
    <source>
        <dbReference type="EMBL" id="WMC11514.1"/>
    </source>
</evidence>
<dbReference type="Pfam" id="PF00534">
    <property type="entry name" value="Glycos_transf_1"/>
    <property type="match status" value="1"/>
</dbReference>
<feature type="domain" description="Glycosyltransferase subfamily 4-like N-terminal" evidence="2">
    <location>
        <begin position="25"/>
        <end position="138"/>
    </location>
</feature>
<dbReference type="GO" id="GO:0016757">
    <property type="term" value="F:glycosyltransferase activity"/>
    <property type="evidence" value="ECO:0007669"/>
    <property type="project" value="InterPro"/>
</dbReference>
<evidence type="ECO:0000259" key="2">
    <source>
        <dbReference type="Pfam" id="PF13477"/>
    </source>
</evidence>
<dbReference type="PANTHER" id="PTHR12526">
    <property type="entry name" value="GLYCOSYLTRANSFERASE"/>
    <property type="match status" value="1"/>
</dbReference>
<dbReference type="RefSeq" id="WP_306762753.1">
    <property type="nucleotide sequence ID" value="NZ_CP118224.1"/>
</dbReference>
<organism evidence="3 4">
    <name type="scientific">Oceanimonas pelagia</name>
    <dbReference type="NCBI Taxonomy" id="3028314"/>
    <lineage>
        <taxon>Bacteria</taxon>
        <taxon>Pseudomonadati</taxon>
        <taxon>Pseudomonadota</taxon>
        <taxon>Gammaproteobacteria</taxon>
        <taxon>Aeromonadales</taxon>
        <taxon>Aeromonadaceae</taxon>
        <taxon>Oceanimonas</taxon>
    </lineage>
</organism>
<dbReference type="AlphaFoldDB" id="A0AA50QCU7"/>
<name>A0AA50QCU7_9GAMM</name>
<dbReference type="CDD" id="cd03808">
    <property type="entry name" value="GT4_CapM-like"/>
    <property type="match status" value="1"/>
</dbReference>
<dbReference type="EMBL" id="CP118224">
    <property type="protein sequence ID" value="WMC11514.1"/>
    <property type="molecule type" value="Genomic_DNA"/>
</dbReference>
<dbReference type="KEGG" id="ope:PU634_03910"/>